<proteinExistence type="predicted"/>
<dbReference type="Pfam" id="PF08242">
    <property type="entry name" value="Methyltransf_12"/>
    <property type="match status" value="1"/>
</dbReference>
<dbReference type="RefSeq" id="WP_263232997.1">
    <property type="nucleotide sequence ID" value="NZ_CP106793.1"/>
</dbReference>
<keyword evidence="3" id="KW-1185">Reference proteome</keyword>
<evidence type="ECO:0000313" key="2">
    <source>
        <dbReference type="EMBL" id="UXY22921.1"/>
    </source>
</evidence>
<keyword evidence="2" id="KW-0489">Methyltransferase</keyword>
<keyword evidence="2" id="KW-0808">Transferase</keyword>
<feature type="domain" description="Methyltransferase type 12" evidence="1">
    <location>
        <begin position="52"/>
        <end position="150"/>
    </location>
</feature>
<dbReference type="Gene3D" id="3.40.50.150">
    <property type="entry name" value="Vaccinia Virus protein VP39"/>
    <property type="match status" value="1"/>
</dbReference>
<name>A0ABY6E8A4_9ACTN</name>
<reference evidence="2" key="1">
    <citation type="submission" date="2022-10" db="EMBL/GenBank/DDBJ databases">
        <authorList>
            <person name="Mo P."/>
        </authorList>
    </citation>
    <scope>NUCLEOTIDE SEQUENCE</scope>
    <source>
        <strain evidence="2">HUAS 13-4</strain>
    </source>
</reference>
<dbReference type="CDD" id="cd02440">
    <property type="entry name" value="AdoMet_MTases"/>
    <property type="match status" value="1"/>
</dbReference>
<dbReference type="InterPro" id="IPR029063">
    <property type="entry name" value="SAM-dependent_MTases_sf"/>
</dbReference>
<accession>A0ABY6E8A4</accession>
<protein>
    <submittedName>
        <fullName evidence="2">Class I SAM-dependent methyltransferase</fullName>
    </submittedName>
</protein>
<dbReference type="SUPFAM" id="SSF53335">
    <property type="entry name" value="S-adenosyl-L-methionine-dependent methyltransferases"/>
    <property type="match status" value="1"/>
</dbReference>
<sequence>MAHEHHDHHAHADVDWATMAPLLESQAELLTPMYRRIAGWLGERGARPGLIVDAGSGPGAVTCVLAEAFPDARVVAADGSEPLLERARVRAARLGLADRFTTLAGELPDALDELEYPVDLLWASRSLHHLGDQRAALAAFADRLAPGGVLALLEGGLPPRWLPRDIGIGRPGLEARLDAVETERFTVMREELPGAVAETEDWAALMTSVGLRVPVTRTFLFELSAPLSDEARSCVVAEFQRRRDKLADGLDATDRATLDRLLDPDDKASLYHRPDIYVLQAHTMHTAVKA</sequence>
<evidence type="ECO:0000259" key="1">
    <source>
        <dbReference type="Pfam" id="PF08242"/>
    </source>
</evidence>
<gene>
    <name evidence="2" type="ORF">N8I84_32615</name>
</gene>
<dbReference type="Proteomes" id="UP001061298">
    <property type="component" value="Chromosome"/>
</dbReference>
<organism evidence="2 3">
    <name type="scientific">Streptomyces cynarae</name>
    <dbReference type="NCBI Taxonomy" id="2981134"/>
    <lineage>
        <taxon>Bacteria</taxon>
        <taxon>Bacillati</taxon>
        <taxon>Actinomycetota</taxon>
        <taxon>Actinomycetes</taxon>
        <taxon>Kitasatosporales</taxon>
        <taxon>Streptomycetaceae</taxon>
        <taxon>Streptomyces</taxon>
    </lineage>
</organism>
<evidence type="ECO:0000313" key="3">
    <source>
        <dbReference type="Proteomes" id="UP001061298"/>
    </source>
</evidence>
<dbReference type="GO" id="GO:0008168">
    <property type="term" value="F:methyltransferase activity"/>
    <property type="evidence" value="ECO:0007669"/>
    <property type="project" value="UniProtKB-KW"/>
</dbReference>
<dbReference type="GO" id="GO:0032259">
    <property type="term" value="P:methylation"/>
    <property type="evidence" value="ECO:0007669"/>
    <property type="project" value="UniProtKB-KW"/>
</dbReference>
<dbReference type="EMBL" id="CP106793">
    <property type="protein sequence ID" value="UXY22921.1"/>
    <property type="molecule type" value="Genomic_DNA"/>
</dbReference>
<dbReference type="InterPro" id="IPR013217">
    <property type="entry name" value="Methyltransf_12"/>
</dbReference>